<sequence>MAAAESGSPPALPLLGRVAIVTGASRGIGRAIAAHLASLGAHLVVTYAASAAQAELLAAEITASPSPSRAIAVRADVSKAVEVKALFDAAEAAFGGAAHILVSSAGVLDPKYPPLAATPEEDWDATFAVNAKGVFLCCREAANRLVRGGGGRIINISSSVVGSLFPRFAAYAASKAAVEAMTKVLAKELRGTGITANCVAPGAVATEMFFAGKSEEDVKRAVDLVPLGRLGETEDIAPVVGFLASDAGQWINGQVVRVNGGYV</sequence>
<reference evidence="3" key="1">
    <citation type="submission" date="2020-02" db="EMBL/GenBank/DDBJ databases">
        <authorList>
            <person name="Scholz U."/>
            <person name="Mascher M."/>
            <person name="Fiebig A."/>
        </authorList>
    </citation>
    <scope>NUCLEOTIDE SEQUENCE</scope>
</reference>
<dbReference type="PRINTS" id="PR00080">
    <property type="entry name" value="SDRFAMILY"/>
</dbReference>
<dbReference type="SUPFAM" id="SSF51735">
    <property type="entry name" value="NAD(P)-binding Rossmann-fold domains"/>
    <property type="match status" value="1"/>
</dbReference>
<dbReference type="EMBL" id="LR746267">
    <property type="protein sequence ID" value="CAA7394850.1"/>
    <property type="molecule type" value="Genomic_DNA"/>
</dbReference>
<dbReference type="Proteomes" id="UP000663760">
    <property type="component" value="Chromosome 4"/>
</dbReference>
<dbReference type="OrthoDB" id="1669814at2759"/>
<proteinExistence type="inferred from homology"/>
<keyword evidence="4" id="KW-1185">Reference proteome</keyword>
<dbReference type="InterPro" id="IPR002347">
    <property type="entry name" value="SDR_fam"/>
</dbReference>
<gene>
    <name evidence="3" type="ORF">SI8410_04005511</name>
</gene>
<protein>
    <submittedName>
        <fullName evidence="3">Uncharacterized protein</fullName>
    </submittedName>
</protein>
<evidence type="ECO:0000313" key="3">
    <source>
        <dbReference type="EMBL" id="CAA7394850.1"/>
    </source>
</evidence>
<dbReference type="PROSITE" id="PS00061">
    <property type="entry name" value="ADH_SHORT"/>
    <property type="match status" value="1"/>
</dbReference>
<dbReference type="AlphaFoldDB" id="A0A7I8KAR4"/>
<evidence type="ECO:0000256" key="2">
    <source>
        <dbReference type="ARBA" id="ARBA00023002"/>
    </source>
</evidence>
<evidence type="ECO:0000256" key="1">
    <source>
        <dbReference type="ARBA" id="ARBA00006484"/>
    </source>
</evidence>
<organism evidence="3 4">
    <name type="scientific">Spirodela intermedia</name>
    <name type="common">Intermediate duckweed</name>
    <dbReference type="NCBI Taxonomy" id="51605"/>
    <lineage>
        <taxon>Eukaryota</taxon>
        <taxon>Viridiplantae</taxon>
        <taxon>Streptophyta</taxon>
        <taxon>Embryophyta</taxon>
        <taxon>Tracheophyta</taxon>
        <taxon>Spermatophyta</taxon>
        <taxon>Magnoliopsida</taxon>
        <taxon>Liliopsida</taxon>
        <taxon>Araceae</taxon>
        <taxon>Lemnoideae</taxon>
        <taxon>Spirodela</taxon>
    </lineage>
</organism>
<keyword evidence="2" id="KW-0560">Oxidoreductase</keyword>
<evidence type="ECO:0000313" key="4">
    <source>
        <dbReference type="Proteomes" id="UP000663760"/>
    </source>
</evidence>
<dbReference type="Gene3D" id="3.40.50.720">
    <property type="entry name" value="NAD(P)-binding Rossmann-like Domain"/>
    <property type="match status" value="1"/>
</dbReference>
<dbReference type="PANTHER" id="PTHR48107">
    <property type="entry name" value="NADPH-DEPENDENT ALDEHYDE REDUCTASE-LIKE PROTEIN, CHLOROPLASTIC-RELATED"/>
    <property type="match status" value="1"/>
</dbReference>
<dbReference type="InterPro" id="IPR020904">
    <property type="entry name" value="Sc_DH/Rdtase_CS"/>
</dbReference>
<dbReference type="Pfam" id="PF13561">
    <property type="entry name" value="adh_short_C2"/>
    <property type="match status" value="1"/>
</dbReference>
<dbReference type="PANTHER" id="PTHR48107:SF7">
    <property type="entry name" value="RE15974P"/>
    <property type="match status" value="1"/>
</dbReference>
<accession>A0A7I8KAR4</accession>
<dbReference type="InterPro" id="IPR036291">
    <property type="entry name" value="NAD(P)-bd_dom_sf"/>
</dbReference>
<dbReference type="GO" id="GO:0016614">
    <property type="term" value="F:oxidoreductase activity, acting on CH-OH group of donors"/>
    <property type="evidence" value="ECO:0007669"/>
    <property type="project" value="UniProtKB-ARBA"/>
</dbReference>
<dbReference type="FunFam" id="3.40.50.720:FF:000084">
    <property type="entry name" value="Short-chain dehydrogenase reductase"/>
    <property type="match status" value="1"/>
</dbReference>
<comment type="similarity">
    <text evidence="1">Belongs to the short-chain dehydrogenases/reductases (SDR) family.</text>
</comment>
<name>A0A7I8KAR4_SPIIN</name>
<dbReference type="PRINTS" id="PR00081">
    <property type="entry name" value="GDHRDH"/>
</dbReference>